<proteinExistence type="predicted"/>
<comment type="caution">
    <text evidence="1">The sequence shown here is derived from an EMBL/GenBank/DDBJ whole genome shotgun (WGS) entry which is preliminary data.</text>
</comment>
<sequence>MNNEELRENRRLLQIEAQYRRLEKIFLNRMQHRREENDSWE</sequence>
<organism evidence="1">
    <name type="scientific">marine sediment metagenome</name>
    <dbReference type="NCBI Taxonomy" id="412755"/>
    <lineage>
        <taxon>unclassified sequences</taxon>
        <taxon>metagenomes</taxon>
        <taxon>ecological metagenomes</taxon>
    </lineage>
</organism>
<protein>
    <submittedName>
        <fullName evidence="1">Uncharacterized protein</fullName>
    </submittedName>
</protein>
<accession>A0A0F9N640</accession>
<dbReference type="AlphaFoldDB" id="A0A0F9N640"/>
<reference evidence="1" key="1">
    <citation type="journal article" date="2015" name="Nature">
        <title>Complex archaea that bridge the gap between prokaryotes and eukaryotes.</title>
        <authorList>
            <person name="Spang A."/>
            <person name="Saw J.H."/>
            <person name="Jorgensen S.L."/>
            <person name="Zaremba-Niedzwiedzka K."/>
            <person name="Martijn J."/>
            <person name="Lind A.E."/>
            <person name="van Eijk R."/>
            <person name="Schleper C."/>
            <person name="Guy L."/>
            <person name="Ettema T.J."/>
        </authorList>
    </citation>
    <scope>NUCLEOTIDE SEQUENCE</scope>
</reference>
<name>A0A0F9N640_9ZZZZ</name>
<gene>
    <name evidence="1" type="ORF">LCGC14_1375700</name>
</gene>
<feature type="non-terminal residue" evidence="1">
    <location>
        <position position="41"/>
    </location>
</feature>
<dbReference type="EMBL" id="LAZR01008733">
    <property type="protein sequence ID" value="KKM76872.1"/>
    <property type="molecule type" value="Genomic_DNA"/>
</dbReference>
<evidence type="ECO:0000313" key="1">
    <source>
        <dbReference type="EMBL" id="KKM76872.1"/>
    </source>
</evidence>